<proteinExistence type="predicted"/>
<reference evidence="4" key="4">
    <citation type="submission" date="2021-10" db="EMBL/GenBank/DDBJ databases">
        <title>Complete genome sequences of five Ralstonia solancearum strains isolated from sunflower.</title>
        <authorList>
            <person name="She X."/>
            <person name="He Z."/>
        </authorList>
    </citation>
    <scope>NUCLEOTIDE SEQUENCE</scope>
    <source>
        <strain evidence="4">RS638</strain>
        <plasmid evidence="4">p1</plasmid>
    </source>
</reference>
<dbReference type="InterPro" id="IPR036282">
    <property type="entry name" value="Glutathione-S-Trfase_C_sf"/>
</dbReference>
<dbReference type="EMBL" id="CP025742">
    <property type="protein sequence ID" value="AYA49427.1"/>
    <property type="molecule type" value="Genomic_DNA"/>
</dbReference>
<evidence type="ECO:0000313" key="6">
    <source>
        <dbReference type="Proteomes" id="UP001164049"/>
    </source>
</evidence>
<reference evidence="5" key="3">
    <citation type="submission" date="2018-01" db="EMBL/GenBank/DDBJ databases">
        <title>Raltonia solanacearum P824 infects blueberry.</title>
        <authorList>
            <person name="Bocsanczy A.M."/>
            <person name="Norman D.J."/>
        </authorList>
    </citation>
    <scope>NUCLEOTIDE SEQUENCE [LARGE SCALE GENOMIC DNA]</scope>
    <source>
        <strain evidence="5">P824</strain>
    </source>
</reference>
<dbReference type="SUPFAM" id="SSF47616">
    <property type="entry name" value="GST C-terminal domain-like"/>
    <property type="match status" value="1"/>
</dbReference>
<organism evidence="3">
    <name type="scientific">Ralstonia solanacearum</name>
    <name type="common">Pseudomonas solanacearum</name>
    <dbReference type="NCBI Taxonomy" id="305"/>
    <lineage>
        <taxon>Bacteria</taxon>
        <taxon>Pseudomonadati</taxon>
        <taxon>Pseudomonadota</taxon>
        <taxon>Betaproteobacteria</taxon>
        <taxon>Burkholderiales</taxon>
        <taxon>Burkholderiaceae</taxon>
        <taxon>Ralstonia</taxon>
        <taxon>Ralstonia solanacearum species complex</taxon>
    </lineage>
</organism>
<dbReference type="SUPFAM" id="SSF52833">
    <property type="entry name" value="Thioredoxin-like"/>
    <property type="match status" value="1"/>
</dbReference>
<evidence type="ECO:0000313" key="4">
    <source>
        <dbReference type="EMBL" id="UZF17018.1"/>
    </source>
</evidence>
<dbReference type="Gene3D" id="1.20.1050.10">
    <property type="match status" value="1"/>
</dbReference>
<dbReference type="PANTHER" id="PTHR43968">
    <property type="match status" value="1"/>
</dbReference>
<dbReference type="GO" id="GO:0005737">
    <property type="term" value="C:cytoplasm"/>
    <property type="evidence" value="ECO:0007669"/>
    <property type="project" value="TreeGrafter"/>
</dbReference>
<dbReference type="PROSITE" id="PS50404">
    <property type="entry name" value="GST_NTER"/>
    <property type="match status" value="1"/>
</dbReference>
<gene>
    <name evidence="3" type="primary">gstP</name>
    <name evidence="4" type="ORF">LH706_23880</name>
    <name evidence="2" type="ORF">RSP824_24045</name>
    <name evidence="3" type="ORF">RUN1985_v1_620023</name>
</gene>
<feature type="domain" description="GST N-terminal" evidence="1">
    <location>
        <begin position="8"/>
        <end position="87"/>
    </location>
</feature>
<dbReference type="InterPro" id="IPR050983">
    <property type="entry name" value="GST_Omega/HSP26"/>
</dbReference>
<dbReference type="Pfam" id="PF13410">
    <property type="entry name" value="GST_C_2"/>
    <property type="match status" value="1"/>
</dbReference>
<accession>A0A0S4V6L6</accession>
<reference evidence="2" key="2">
    <citation type="submission" date="2018-01" db="EMBL/GenBank/DDBJ databases">
        <title>Ralstonia pseudosolanacearum P824 infects blueberry.</title>
        <authorList>
            <person name="Bocsanczy A.M."/>
            <person name="Norman D.J."/>
        </authorList>
    </citation>
    <scope>NUCLEOTIDE SEQUENCE</scope>
    <source>
        <strain evidence="2">P824</strain>
    </source>
</reference>
<evidence type="ECO:0000259" key="1">
    <source>
        <dbReference type="PROSITE" id="PS50404"/>
    </source>
</evidence>
<dbReference type="PANTHER" id="PTHR43968:SF6">
    <property type="entry name" value="GLUTATHIONE S-TRANSFERASE OMEGA"/>
    <property type="match status" value="1"/>
</dbReference>
<dbReference type="PATRIC" id="fig|305.108.peg.349"/>
<dbReference type="Proteomes" id="UP000262427">
    <property type="component" value="Chromosome MP"/>
</dbReference>
<dbReference type="Gene3D" id="3.40.30.10">
    <property type="entry name" value="Glutaredoxin"/>
    <property type="match status" value="1"/>
</dbReference>
<dbReference type="AlphaFoldDB" id="A0A0S4V6L6"/>
<keyword evidence="4" id="KW-0614">Plasmid</keyword>
<protein>
    <submittedName>
        <fullName evidence="2 3">Glutathione S-transferase</fullName>
    </submittedName>
</protein>
<reference evidence="3" key="1">
    <citation type="submission" date="2015-10" db="EMBL/GenBank/DDBJ databases">
        <authorList>
            <person name="Gilbert D.G."/>
        </authorList>
    </citation>
    <scope>NUCLEOTIDE SEQUENCE</scope>
    <source>
        <strain evidence="3">Phyl III-seqv23</strain>
    </source>
</reference>
<dbReference type="CDD" id="cd03196">
    <property type="entry name" value="GST_C_5"/>
    <property type="match status" value="1"/>
</dbReference>
<keyword evidence="3" id="KW-0808">Transferase</keyword>
<evidence type="ECO:0000313" key="2">
    <source>
        <dbReference type="EMBL" id="AYA49427.1"/>
    </source>
</evidence>
<dbReference type="Pfam" id="PF13409">
    <property type="entry name" value="GST_N_2"/>
    <property type="match status" value="1"/>
</dbReference>
<dbReference type="GO" id="GO:0016740">
    <property type="term" value="F:transferase activity"/>
    <property type="evidence" value="ECO:0007669"/>
    <property type="project" value="UniProtKB-KW"/>
</dbReference>
<evidence type="ECO:0000313" key="3">
    <source>
        <dbReference type="EMBL" id="CUV30235.1"/>
    </source>
</evidence>
<geneLocation type="plasmid" evidence="4 6">
    <name>p1</name>
</geneLocation>
<dbReference type="EMBL" id="CP085044">
    <property type="protein sequence ID" value="UZF17018.1"/>
    <property type="molecule type" value="Genomic_DNA"/>
</dbReference>
<evidence type="ECO:0000313" key="5">
    <source>
        <dbReference type="Proteomes" id="UP000262427"/>
    </source>
</evidence>
<dbReference type="InterPro" id="IPR004045">
    <property type="entry name" value="Glutathione_S-Trfase_N"/>
</dbReference>
<dbReference type="EMBL" id="LN899824">
    <property type="protein sequence ID" value="CUV30235.1"/>
    <property type="molecule type" value="Genomic_DNA"/>
</dbReference>
<name>A0A0S4V6L6_RALSL</name>
<dbReference type="InterPro" id="IPR036249">
    <property type="entry name" value="Thioredoxin-like_sf"/>
</dbReference>
<sequence>MSTDSSSSLPLLYSYRRCPYAMRARMAMLLAGRRFLTFEVVLRDKPAALLALSPKGTVPVLQLPDAGVLEESWDIMRWALECPDQDGWWSRAQSTGNLDLLRRNDGDFKHALDRYKYPERYPEEARPREAQRSRAVSALLTLLEARLQRQRYLGGAAPCATDLAIFPFVRQFAAVEPGWFAAQALPALQNWLAAWLASRLFEVCMTKQPVQAVAVFPEFRVEVGGGGGF</sequence>